<accession>A0ABV8BP65</accession>
<keyword evidence="2" id="KW-1185">Reference proteome</keyword>
<protein>
    <submittedName>
        <fullName evidence="1">Rv3235 family protein</fullName>
    </submittedName>
</protein>
<reference evidence="2" key="1">
    <citation type="journal article" date="2019" name="Int. J. Syst. Evol. Microbiol.">
        <title>The Global Catalogue of Microorganisms (GCM) 10K type strain sequencing project: providing services to taxonomists for standard genome sequencing and annotation.</title>
        <authorList>
            <consortium name="The Broad Institute Genomics Platform"/>
            <consortium name="The Broad Institute Genome Sequencing Center for Infectious Disease"/>
            <person name="Wu L."/>
            <person name="Ma J."/>
        </authorList>
    </citation>
    <scope>NUCLEOTIDE SEQUENCE [LARGE SCALE GENOMIC DNA]</scope>
    <source>
        <strain evidence="2">CGMCC 4.7405</strain>
    </source>
</reference>
<gene>
    <name evidence="1" type="ORF">ACFOWZ_09335</name>
</gene>
<evidence type="ECO:0000313" key="1">
    <source>
        <dbReference type="EMBL" id="MFC3891680.1"/>
    </source>
</evidence>
<organism evidence="1 2">
    <name type="scientific">Lentzea rhizosphaerae</name>
    <dbReference type="NCBI Taxonomy" id="2041025"/>
    <lineage>
        <taxon>Bacteria</taxon>
        <taxon>Bacillati</taxon>
        <taxon>Actinomycetota</taxon>
        <taxon>Actinomycetes</taxon>
        <taxon>Pseudonocardiales</taxon>
        <taxon>Pseudonocardiaceae</taxon>
        <taxon>Lentzea</taxon>
    </lineage>
</organism>
<dbReference type="Pfam" id="PF20060">
    <property type="entry name" value="DUF6459"/>
    <property type="match status" value="1"/>
</dbReference>
<proteinExistence type="predicted"/>
<dbReference type="Proteomes" id="UP001595690">
    <property type="component" value="Unassembled WGS sequence"/>
</dbReference>
<comment type="caution">
    <text evidence="1">The sequence shown here is derived from an EMBL/GenBank/DDBJ whole genome shotgun (WGS) entry which is preliminary data.</text>
</comment>
<evidence type="ECO:0000313" key="2">
    <source>
        <dbReference type="Proteomes" id="UP001595690"/>
    </source>
</evidence>
<sequence>MPPVVRRLPAYEPPAGAVVIPRPRLRPHPRPVRVPVPDPPSPALDAVRLVGVVLEVLDGRRPGRLLREVATPGLATRLGLLVRSRTTRMLRPPRVCHPSQFAAEIAVTIRRDERVLAVAARAEHTDDRWHFTAFTVLE</sequence>
<name>A0ABV8BP65_9PSEU</name>
<dbReference type="EMBL" id="JBHRZI010000011">
    <property type="protein sequence ID" value="MFC3891680.1"/>
    <property type="molecule type" value="Genomic_DNA"/>
</dbReference>
<dbReference type="RefSeq" id="WP_382371144.1">
    <property type="nucleotide sequence ID" value="NZ_JBHRZI010000011.1"/>
</dbReference>
<dbReference type="InterPro" id="IPR045596">
    <property type="entry name" value="DUF6459"/>
</dbReference>